<dbReference type="InterPro" id="IPR006685">
    <property type="entry name" value="MscS_channel_2nd"/>
</dbReference>
<evidence type="ECO:0000256" key="5">
    <source>
        <dbReference type="SAM" id="Phobius"/>
    </source>
</evidence>
<keyword evidence="3 5" id="KW-1133">Transmembrane helix</keyword>
<accession>A0A1I1JLF0</accession>
<evidence type="ECO:0000256" key="1">
    <source>
        <dbReference type="ARBA" id="ARBA00004370"/>
    </source>
</evidence>
<evidence type="ECO:0000313" key="8">
    <source>
        <dbReference type="Proteomes" id="UP000199577"/>
    </source>
</evidence>
<dbReference type="Gene3D" id="1.10.287.1260">
    <property type="match status" value="1"/>
</dbReference>
<dbReference type="PANTHER" id="PTHR30221:SF1">
    <property type="entry name" value="SMALL-CONDUCTANCE MECHANOSENSITIVE CHANNEL"/>
    <property type="match status" value="1"/>
</dbReference>
<dbReference type="GO" id="GO:0016020">
    <property type="term" value="C:membrane"/>
    <property type="evidence" value="ECO:0007669"/>
    <property type="project" value="UniProtKB-SubCell"/>
</dbReference>
<reference evidence="7 8" key="1">
    <citation type="submission" date="2016-10" db="EMBL/GenBank/DDBJ databases">
        <authorList>
            <person name="de Groot N.N."/>
        </authorList>
    </citation>
    <scope>NUCLEOTIDE SEQUENCE [LARGE SCALE GENOMIC DNA]</scope>
    <source>
        <strain evidence="7 8">DSM 22900</strain>
    </source>
</reference>
<dbReference type="InterPro" id="IPR023408">
    <property type="entry name" value="MscS_beta-dom_sf"/>
</dbReference>
<dbReference type="Gene3D" id="2.30.30.60">
    <property type="match status" value="1"/>
</dbReference>
<dbReference type="STRING" id="623281.SAMN05421747_112112"/>
<feature type="domain" description="Mechanosensitive ion channel MscS" evidence="6">
    <location>
        <begin position="135"/>
        <end position="201"/>
    </location>
</feature>
<evidence type="ECO:0000256" key="2">
    <source>
        <dbReference type="ARBA" id="ARBA00022692"/>
    </source>
</evidence>
<comment type="subcellular location">
    <subcellularLocation>
        <location evidence="1">Membrane</location>
    </subcellularLocation>
</comment>
<dbReference type="Pfam" id="PF00924">
    <property type="entry name" value="MS_channel_2nd"/>
    <property type="match status" value="1"/>
</dbReference>
<dbReference type="PANTHER" id="PTHR30221">
    <property type="entry name" value="SMALL-CONDUCTANCE MECHANOSENSITIVE CHANNEL"/>
    <property type="match status" value="1"/>
</dbReference>
<dbReference type="GO" id="GO:0008381">
    <property type="term" value="F:mechanosensitive monoatomic ion channel activity"/>
    <property type="evidence" value="ECO:0007669"/>
    <property type="project" value="InterPro"/>
</dbReference>
<dbReference type="InterPro" id="IPR010920">
    <property type="entry name" value="LSM_dom_sf"/>
</dbReference>
<evidence type="ECO:0000313" key="7">
    <source>
        <dbReference type="EMBL" id="SFC49397.1"/>
    </source>
</evidence>
<feature type="transmembrane region" description="Helical" evidence="5">
    <location>
        <begin position="52"/>
        <end position="73"/>
    </location>
</feature>
<evidence type="ECO:0000256" key="4">
    <source>
        <dbReference type="ARBA" id="ARBA00023136"/>
    </source>
</evidence>
<keyword evidence="8" id="KW-1185">Reference proteome</keyword>
<feature type="transmembrane region" description="Helical" evidence="5">
    <location>
        <begin position="12"/>
        <end position="32"/>
    </location>
</feature>
<dbReference type="RefSeq" id="WP_170845730.1">
    <property type="nucleotide sequence ID" value="NZ_FOLL01000012.1"/>
</dbReference>
<evidence type="ECO:0000259" key="6">
    <source>
        <dbReference type="Pfam" id="PF00924"/>
    </source>
</evidence>
<organism evidence="7 8">
    <name type="scientific">Parapedobacter composti</name>
    <dbReference type="NCBI Taxonomy" id="623281"/>
    <lineage>
        <taxon>Bacteria</taxon>
        <taxon>Pseudomonadati</taxon>
        <taxon>Bacteroidota</taxon>
        <taxon>Sphingobacteriia</taxon>
        <taxon>Sphingobacteriales</taxon>
        <taxon>Sphingobacteriaceae</taxon>
        <taxon>Parapedobacter</taxon>
    </lineage>
</organism>
<proteinExistence type="predicted"/>
<dbReference type="InterPro" id="IPR045275">
    <property type="entry name" value="MscS_archaea/bacteria_type"/>
</dbReference>
<dbReference type="Proteomes" id="UP000199577">
    <property type="component" value="Unassembled WGS sequence"/>
</dbReference>
<gene>
    <name evidence="7" type="ORF">SAMN05421747_112112</name>
</gene>
<feature type="transmembrane region" description="Helical" evidence="5">
    <location>
        <begin position="94"/>
        <end position="113"/>
    </location>
</feature>
<keyword evidence="2 5" id="KW-0812">Transmembrane</keyword>
<dbReference type="EMBL" id="FOLL01000012">
    <property type="protein sequence ID" value="SFC49397.1"/>
    <property type="molecule type" value="Genomic_DNA"/>
</dbReference>
<dbReference type="SUPFAM" id="SSF50182">
    <property type="entry name" value="Sm-like ribonucleoproteins"/>
    <property type="match status" value="1"/>
</dbReference>
<keyword evidence="4 5" id="KW-0472">Membrane</keyword>
<protein>
    <submittedName>
        <fullName evidence="7">Small-conductance mechanosensitive channel</fullName>
    </submittedName>
</protein>
<name>A0A1I1JLF0_9SPHI</name>
<dbReference type="AlphaFoldDB" id="A0A1I1JLF0"/>
<feature type="transmembrane region" description="Helical" evidence="5">
    <location>
        <begin position="119"/>
        <end position="137"/>
    </location>
</feature>
<sequence>MNVSNNLKRRLLRNGLLMAAKVIGWVAISYALTVRTDIFIKHPVLANVAYGINTFLTGSILISIARFMFISLYRQRNQRNNRVRGNYVLGINQIGAILNVGFGILGLMLAFGIDPKEFLTSITIVAMAIALLFKDYITNMISGLIIMFSDQFTIGDNVRIGEHKGKIVDITLANIMVKNEDDDVVLIPNNTAFTANIINQSLQNSRKLSMDFELPLAHSYNQDKLASSLQGVIDRYASDIVVGSFQFRVVGVEKDSVHYKLQFFTTKKDSAIRKKIRNDLYQRVIAYDAEQAAQTKG</sequence>
<evidence type="ECO:0000256" key="3">
    <source>
        <dbReference type="ARBA" id="ARBA00022989"/>
    </source>
</evidence>